<dbReference type="AlphaFoldDB" id="A0A841HIH6"/>
<dbReference type="GO" id="GO:0008153">
    <property type="term" value="P:4-aminobenzoate biosynthetic process"/>
    <property type="evidence" value="ECO:0007669"/>
    <property type="project" value="UniProtKB-UniRule"/>
</dbReference>
<keyword evidence="6 13" id="KW-0456">Lyase</keyword>
<evidence type="ECO:0000256" key="8">
    <source>
        <dbReference type="ARBA" id="ARBA00035676"/>
    </source>
</evidence>
<dbReference type="Proteomes" id="UP000588068">
    <property type="component" value="Unassembled WGS sequence"/>
</dbReference>
<dbReference type="GO" id="GO:0046656">
    <property type="term" value="P:folic acid biosynthetic process"/>
    <property type="evidence" value="ECO:0007669"/>
    <property type="project" value="UniProtKB-KW"/>
</dbReference>
<keyword evidence="4" id="KW-0663">Pyridoxal phosphate</keyword>
<evidence type="ECO:0000256" key="12">
    <source>
        <dbReference type="NCBIfam" id="TIGR03461"/>
    </source>
</evidence>
<dbReference type="PANTHER" id="PTHR42743">
    <property type="entry name" value="AMINO-ACID AMINOTRANSFERASE"/>
    <property type="match status" value="1"/>
</dbReference>
<dbReference type="Gene3D" id="3.30.470.10">
    <property type="match status" value="1"/>
</dbReference>
<keyword evidence="5" id="KW-0289">Folate biosynthesis</keyword>
<proteinExistence type="inferred from homology"/>
<reference evidence="13 14" key="1">
    <citation type="submission" date="2020-08" db="EMBL/GenBank/DDBJ databases">
        <title>Genomic Encyclopedia of Type Strains, Phase IV (KMG-IV): sequencing the most valuable type-strain genomes for metagenomic binning, comparative biology and taxonomic classification.</title>
        <authorList>
            <person name="Goeker M."/>
        </authorList>
    </citation>
    <scope>NUCLEOTIDE SEQUENCE [LARGE SCALE GENOMIC DNA]</scope>
    <source>
        <strain evidence="13 14">DSM 26723</strain>
    </source>
</reference>
<evidence type="ECO:0000256" key="1">
    <source>
        <dbReference type="ARBA" id="ARBA00001933"/>
    </source>
</evidence>
<evidence type="ECO:0000256" key="4">
    <source>
        <dbReference type="ARBA" id="ARBA00022898"/>
    </source>
</evidence>
<dbReference type="PANTHER" id="PTHR42743:SF2">
    <property type="entry name" value="AMINODEOXYCHORISMATE LYASE"/>
    <property type="match status" value="1"/>
</dbReference>
<dbReference type="InterPro" id="IPR043132">
    <property type="entry name" value="BCAT-like_C"/>
</dbReference>
<dbReference type="EC" id="4.1.3.38" evidence="8 12"/>
<accession>A0A841HIH6</accession>
<evidence type="ECO:0000256" key="6">
    <source>
        <dbReference type="ARBA" id="ARBA00023239"/>
    </source>
</evidence>
<dbReference type="GO" id="GO:0030170">
    <property type="term" value="F:pyridoxal phosphate binding"/>
    <property type="evidence" value="ECO:0007669"/>
    <property type="project" value="InterPro"/>
</dbReference>
<comment type="similarity">
    <text evidence="2">Belongs to the class-IV pyridoxal-phosphate-dependent aminotransferase family.</text>
</comment>
<comment type="function">
    <text evidence="10">Involved in the biosynthesis of p-aminobenzoate (PABA), a precursor of tetrahydrofolate. Converts 4-amino-4-deoxychorismate into 4-aminobenzoate (PABA) and pyruvate.</text>
</comment>
<evidence type="ECO:0000313" key="14">
    <source>
        <dbReference type="Proteomes" id="UP000588068"/>
    </source>
</evidence>
<protein>
    <recommendedName>
        <fullName evidence="11 12">Aminodeoxychorismate lyase</fullName>
        <ecNumber evidence="8 12">4.1.3.38</ecNumber>
    </recommendedName>
</protein>
<evidence type="ECO:0000256" key="3">
    <source>
        <dbReference type="ARBA" id="ARBA00011738"/>
    </source>
</evidence>
<dbReference type="InterPro" id="IPR036038">
    <property type="entry name" value="Aminotransferase-like"/>
</dbReference>
<comment type="caution">
    <text evidence="13">The sequence shown here is derived from an EMBL/GenBank/DDBJ whole genome shotgun (WGS) entry which is preliminary data.</text>
</comment>
<dbReference type="FunFam" id="3.20.10.10:FF:000002">
    <property type="entry name" value="D-alanine aminotransferase"/>
    <property type="match status" value="1"/>
</dbReference>
<dbReference type="InterPro" id="IPR001544">
    <property type="entry name" value="Aminotrans_IV"/>
</dbReference>
<dbReference type="GO" id="GO:0008696">
    <property type="term" value="F:4-amino-4-deoxychorismate lyase activity"/>
    <property type="evidence" value="ECO:0007669"/>
    <property type="project" value="UniProtKB-UniRule"/>
</dbReference>
<organism evidence="13 14">
    <name type="scientific">Povalibacter uvarum</name>
    <dbReference type="NCBI Taxonomy" id="732238"/>
    <lineage>
        <taxon>Bacteria</taxon>
        <taxon>Pseudomonadati</taxon>
        <taxon>Pseudomonadota</taxon>
        <taxon>Gammaproteobacteria</taxon>
        <taxon>Steroidobacterales</taxon>
        <taxon>Steroidobacteraceae</taxon>
        <taxon>Povalibacter</taxon>
    </lineage>
</organism>
<comment type="cofactor">
    <cofactor evidence="1">
        <name>pyridoxal 5'-phosphate</name>
        <dbReference type="ChEBI" id="CHEBI:597326"/>
    </cofactor>
</comment>
<dbReference type="InterPro" id="IPR050571">
    <property type="entry name" value="Class-IV_PLP-Dep_Aminotrnsfr"/>
</dbReference>
<evidence type="ECO:0000256" key="7">
    <source>
        <dbReference type="ARBA" id="ARBA00035633"/>
    </source>
</evidence>
<sequence>MTVVALCDGSIVQDPAHAVAVDDRGLNYGDGLFETALLRDGMVRFADAHLQRLEQGCNRLGIRFSRSDVERDIARIASEAREGVLKVVVTRGVGGRGYRGDPSAPTRRIVTLHPLPSSYPVEGLTVRWCELRLSRNPLLAGMKHLNRLEQVLAQNEWQDPDVAEGLMLDTEGELVCGTSSNVFIVRNGALLTPDLKFSGVRGVMRAQVLRAAQQLGWTSSEEPLWPHDLDDVSEVFVTNAVRGIRSVAALEDHRWESTAVAGQLRQVLLS</sequence>
<evidence type="ECO:0000256" key="10">
    <source>
        <dbReference type="ARBA" id="ARBA00054027"/>
    </source>
</evidence>
<comment type="subunit">
    <text evidence="3">Homodimer.</text>
</comment>
<dbReference type="GO" id="GO:0005829">
    <property type="term" value="C:cytosol"/>
    <property type="evidence" value="ECO:0007669"/>
    <property type="project" value="TreeGrafter"/>
</dbReference>
<name>A0A841HIH6_9GAMM</name>
<evidence type="ECO:0000256" key="5">
    <source>
        <dbReference type="ARBA" id="ARBA00022909"/>
    </source>
</evidence>
<dbReference type="InterPro" id="IPR043131">
    <property type="entry name" value="BCAT-like_N"/>
</dbReference>
<dbReference type="InterPro" id="IPR017824">
    <property type="entry name" value="Aminodeoxychorismate_lyase_IV"/>
</dbReference>
<dbReference type="SUPFAM" id="SSF56752">
    <property type="entry name" value="D-aminoacid aminotransferase-like PLP-dependent enzymes"/>
    <property type="match status" value="1"/>
</dbReference>
<dbReference type="RefSeq" id="WP_184329852.1">
    <property type="nucleotide sequence ID" value="NZ_JACHHZ010000001.1"/>
</dbReference>
<evidence type="ECO:0000256" key="11">
    <source>
        <dbReference type="ARBA" id="ARBA00069174"/>
    </source>
</evidence>
<gene>
    <name evidence="13" type="ORF">HNQ60_000946</name>
</gene>
<comment type="catalytic activity">
    <reaction evidence="9">
        <text>4-amino-4-deoxychorismate = 4-aminobenzoate + pyruvate + H(+)</text>
        <dbReference type="Rhea" id="RHEA:16201"/>
        <dbReference type="ChEBI" id="CHEBI:15361"/>
        <dbReference type="ChEBI" id="CHEBI:15378"/>
        <dbReference type="ChEBI" id="CHEBI:17836"/>
        <dbReference type="ChEBI" id="CHEBI:58406"/>
        <dbReference type="EC" id="4.1.3.38"/>
    </reaction>
</comment>
<dbReference type="NCBIfam" id="TIGR03461">
    <property type="entry name" value="pabC_Proteo"/>
    <property type="match status" value="1"/>
</dbReference>
<dbReference type="Gene3D" id="3.20.10.10">
    <property type="entry name" value="D-amino Acid Aminotransferase, subunit A, domain 2"/>
    <property type="match status" value="1"/>
</dbReference>
<dbReference type="NCBIfam" id="NF004761">
    <property type="entry name" value="PRK06092.1"/>
    <property type="match status" value="1"/>
</dbReference>
<keyword evidence="14" id="KW-1185">Reference proteome</keyword>
<evidence type="ECO:0000313" key="13">
    <source>
        <dbReference type="EMBL" id="MBB6092100.1"/>
    </source>
</evidence>
<dbReference type="Pfam" id="PF01063">
    <property type="entry name" value="Aminotran_4"/>
    <property type="match status" value="1"/>
</dbReference>
<evidence type="ECO:0000256" key="9">
    <source>
        <dbReference type="ARBA" id="ARBA00049529"/>
    </source>
</evidence>
<dbReference type="EMBL" id="JACHHZ010000001">
    <property type="protein sequence ID" value="MBB6092100.1"/>
    <property type="molecule type" value="Genomic_DNA"/>
</dbReference>
<comment type="pathway">
    <text evidence="7">Cofactor biosynthesis; tetrahydrofolate biosynthesis; 4-aminobenzoate from chorismate: step 2/2.</text>
</comment>
<evidence type="ECO:0000256" key="2">
    <source>
        <dbReference type="ARBA" id="ARBA00009320"/>
    </source>
</evidence>